<gene>
    <name evidence="2" type="ORF">L284_01690</name>
</gene>
<keyword evidence="1" id="KW-0472">Membrane</keyword>
<evidence type="ECO:0008006" key="4">
    <source>
        <dbReference type="Google" id="ProtNLM"/>
    </source>
</evidence>
<evidence type="ECO:0000256" key="1">
    <source>
        <dbReference type="SAM" id="Phobius"/>
    </source>
</evidence>
<dbReference type="Pfam" id="PF05656">
    <property type="entry name" value="DUF805"/>
    <property type="match status" value="1"/>
</dbReference>
<organism evidence="2 3">
    <name type="scientific">Novosphingobium lindaniclasticum LE124</name>
    <dbReference type="NCBI Taxonomy" id="1096930"/>
    <lineage>
        <taxon>Bacteria</taxon>
        <taxon>Pseudomonadati</taxon>
        <taxon>Pseudomonadota</taxon>
        <taxon>Alphaproteobacteria</taxon>
        <taxon>Sphingomonadales</taxon>
        <taxon>Sphingomonadaceae</taxon>
        <taxon>Novosphingobium</taxon>
    </lineage>
</organism>
<sequence>MTMLEYMILPFKRYADFKGRSLRIEYWGFALLNFIVFAVILAISMALGLSFGAFQQLEQGGDPSALFGAGFFVLVGLAGLYSLAVFIPSIAVAVRRFHDRDMSGWWYLGFIVLGVIPLIGWIATIASFVITCLPGTPGPNRFGMDPRDPTGAEVFA</sequence>
<feature type="transmembrane region" description="Helical" evidence="1">
    <location>
        <begin position="26"/>
        <end position="54"/>
    </location>
</feature>
<evidence type="ECO:0000313" key="2">
    <source>
        <dbReference type="EMBL" id="EQB19404.1"/>
    </source>
</evidence>
<protein>
    <recommendedName>
        <fullName evidence="4">DUF805 domain-containing protein</fullName>
    </recommendedName>
</protein>
<name>T0JC11_9SPHN</name>
<comment type="caution">
    <text evidence="2">The sequence shown here is derived from an EMBL/GenBank/DDBJ whole genome shotgun (WGS) entry which is preliminary data.</text>
</comment>
<dbReference type="GO" id="GO:0005886">
    <property type="term" value="C:plasma membrane"/>
    <property type="evidence" value="ECO:0007669"/>
    <property type="project" value="TreeGrafter"/>
</dbReference>
<dbReference type="eggNOG" id="COG3152">
    <property type="taxonomic scope" value="Bacteria"/>
</dbReference>
<dbReference type="PANTHER" id="PTHR34980">
    <property type="entry name" value="INNER MEMBRANE PROTEIN-RELATED-RELATED"/>
    <property type="match status" value="1"/>
</dbReference>
<keyword evidence="3" id="KW-1185">Reference proteome</keyword>
<dbReference type="Proteomes" id="UP000015527">
    <property type="component" value="Unassembled WGS sequence"/>
</dbReference>
<evidence type="ECO:0000313" key="3">
    <source>
        <dbReference type="Proteomes" id="UP000015527"/>
    </source>
</evidence>
<feature type="transmembrane region" description="Helical" evidence="1">
    <location>
        <begin position="66"/>
        <end position="93"/>
    </location>
</feature>
<dbReference type="InterPro" id="IPR008523">
    <property type="entry name" value="DUF805"/>
</dbReference>
<feature type="transmembrane region" description="Helical" evidence="1">
    <location>
        <begin position="105"/>
        <end position="130"/>
    </location>
</feature>
<proteinExistence type="predicted"/>
<keyword evidence="1" id="KW-0812">Transmembrane</keyword>
<keyword evidence="1" id="KW-1133">Transmembrane helix</keyword>
<accession>T0JC11</accession>
<dbReference type="PANTHER" id="PTHR34980:SF2">
    <property type="entry name" value="INNER MEMBRANE PROTEIN YHAH-RELATED"/>
    <property type="match status" value="1"/>
</dbReference>
<dbReference type="RefSeq" id="WP_021232319.1">
    <property type="nucleotide sequence ID" value="NZ_ATHL01000015.1"/>
</dbReference>
<dbReference type="EMBL" id="ATHL01000015">
    <property type="protein sequence ID" value="EQB19404.1"/>
    <property type="molecule type" value="Genomic_DNA"/>
</dbReference>
<dbReference type="AlphaFoldDB" id="T0JC11"/>
<dbReference type="PATRIC" id="fig|1096930.3.peg.330"/>
<reference evidence="2 3" key="1">
    <citation type="journal article" date="2013" name="Genome Announc.">
        <title>Genome Sequence of Novosphingobium lindaniclasticum LE124T, Isolated from a Hexachlorocyclohexane Dumpsite.</title>
        <authorList>
            <person name="Saxena A."/>
            <person name="Nayyar N."/>
            <person name="Sangwan N."/>
            <person name="Kumari R."/>
            <person name="Khurana J.P."/>
            <person name="Lal R."/>
        </authorList>
    </citation>
    <scope>NUCLEOTIDE SEQUENCE [LARGE SCALE GENOMIC DNA]</scope>
    <source>
        <strain evidence="2 3">LE124</strain>
    </source>
</reference>